<evidence type="ECO:0000313" key="2">
    <source>
        <dbReference type="EMBL" id="CCC92904.1"/>
    </source>
</evidence>
<feature type="compositionally biased region" description="Basic and acidic residues" evidence="1">
    <location>
        <begin position="132"/>
        <end position="152"/>
    </location>
</feature>
<accession>G0UU40</accession>
<feature type="compositionally biased region" description="Acidic residues" evidence="1">
    <location>
        <begin position="814"/>
        <end position="826"/>
    </location>
</feature>
<dbReference type="EMBL" id="HE575322">
    <property type="protein sequence ID" value="CCC92904.1"/>
    <property type="molecule type" value="Genomic_DNA"/>
</dbReference>
<feature type="region of interest" description="Disordered" evidence="1">
    <location>
        <begin position="781"/>
        <end position="826"/>
    </location>
</feature>
<feature type="compositionally biased region" description="Basic and acidic residues" evidence="1">
    <location>
        <begin position="94"/>
        <end position="119"/>
    </location>
</feature>
<reference evidence="2" key="1">
    <citation type="journal article" date="2012" name="Proc. Natl. Acad. Sci. U.S.A.">
        <title>Antigenic diversity is generated by distinct evolutionary mechanisms in African trypanosome species.</title>
        <authorList>
            <person name="Jackson A.P."/>
            <person name="Berry A."/>
            <person name="Aslett M."/>
            <person name="Allison H.C."/>
            <person name="Burton P."/>
            <person name="Vavrova-Anderson J."/>
            <person name="Brown R."/>
            <person name="Browne H."/>
            <person name="Corton N."/>
            <person name="Hauser H."/>
            <person name="Gamble J."/>
            <person name="Gilderthorp R."/>
            <person name="Marcello L."/>
            <person name="McQuillan J."/>
            <person name="Otto T.D."/>
            <person name="Quail M.A."/>
            <person name="Sanders M.J."/>
            <person name="van Tonder A."/>
            <person name="Ginger M.L."/>
            <person name="Field M.C."/>
            <person name="Barry J.D."/>
            <person name="Hertz-Fowler C."/>
            <person name="Berriman M."/>
        </authorList>
    </citation>
    <scope>NUCLEOTIDE SEQUENCE</scope>
    <source>
        <strain evidence="2">IL3000</strain>
    </source>
</reference>
<sequence length="826" mass="93265">MSSRQIRRLQNIVKASTGADADEDDYYPVTMKLTRSSKKSKGRRERVGEACSGGCHEDSETQQVGLNTDGAGISLQPSQPLNVSTESSALVIEPRVEQKPTTKAIKEKDEKTKGKKDLSCTKSQKRQQQQVMDREQRSRVRERGNRPKRREEEIEEELLLDAALREREKDVTDGDMQYNAMDGARESNDLLELLSLCNPKMLNNRLERIKRFGTSAVEDVGDGRVPSRRADGRPASQLFEEHSHHLPRFRHSLFVTPNRYCWPHYDSLGVRMTVMEPKAVSHLGGGGGDDGASVYYLDVSSAEARRADANLEKCSMESHSVESLMTCFGKAPYHIPTLIVVGSMFETMGKSQCAYEVMDIALYHVGVLLSRFPIRKTARQRRVPFVISSNGPLFYVLRHGIHHALMKAATVTAWELSKLLFSLDSKDPLGMLLLLDYLALRAKGWAWLVHVYYLVLLGPRQKPDGIAASATAWPTANENVNLPNRELVSLLSTLPGFFFSAALAKHFLDREHVLQAKGGKPSKVVRSMTQMELHAFQNTPSATVMLADAIGRFPSAAVLLIEKNCRQALRNSVPGVWEEVVREHVNNKREGDLHVSKLWVARNAEIWNTADTGAFLERVITEEDGVYLKSHSIPAFTLRADALIPPEYMVLKEEDLLGKVIVPLPEHLTDFGDQMEEDMWDETLRASWRELRPLEEDTLLRFTALYGELPSVVGTPAEQFRAYEDMFEADGHEQRFLQRQNLLLLFLRTLLPQSSTRDMALLEALRAAGIPDPVAERNRLRRQEERLEEEEDVDCSTEGETEDSWESDGLYYDGPDEEEMEEVGET</sequence>
<name>G0UU40_TRYCI</name>
<dbReference type="VEuPathDB" id="TriTrypDB:TcIL3000_9_3010"/>
<proteinExistence type="predicted"/>
<evidence type="ECO:0000256" key="1">
    <source>
        <dbReference type="SAM" id="MobiDB-lite"/>
    </source>
</evidence>
<dbReference type="Pfam" id="PF04910">
    <property type="entry name" value="Tcf25"/>
    <property type="match status" value="1"/>
</dbReference>
<dbReference type="AlphaFoldDB" id="G0UU40"/>
<dbReference type="PANTHER" id="PTHR22684">
    <property type="entry name" value="NULP1-RELATED"/>
    <property type="match status" value="1"/>
</dbReference>
<dbReference type="InterPro" id="IPR006994">
    <property type="entry name" value="TCF25/Rqc1"/>
</dbReference>
<feature type="compositionally biased region" description="Acidic residues" evidence="1">
    <location>
        <begin position="786"/>
        <end position="806"/>
    </location>
</feature>
<dbReference type="GO" id="GO:1990112">
    <property type="term" value="C:RQC complex"/>
    <property type="evidence" value="ECO:0007669"/>
    <property type="project" value="TreeGrafter"/>
</dbReference>
<dbReference type="PANTHER" id="PTHR22684:SF0">
    <property type="entry name" value="RIBOSOME QUALITY CONTROL COMPLEX SUBUNIT TCF25"/>
    <property type="match status" value="1"/>
</dbReference>
<feature type="compositionally biased region" description="Polar residues" evidence="1">
    <location>
        <begin position="120"/>
        <end position="131"/>
    </location>
</feature>
<feature type="compositionally biased region" description="Polar residues" evidence="1">
    <location>
        <begin position="75"/>
        <end position="88"/>
    </location>
</feature>
<feature type="region of interest" description="Disordered" evidence="1">
    <location>
        <begin position="35"/>
        <end position="154"/>
    </location>
</feature>
<protein>
    <submittedName>
        <fullName evidence="2">Uncharacterized protein</fullName>
    </submittedName>
</protein>
<organism evidence="2">
    <name type="scientific">Trypanosoma congolense (strain IL3000)</name>
    <dbReference type="NCBI Taxonomy" id="1068625"/>
    <lineage>
        <taxon>Eukaryota</taxon>
        <taxon>Discoba</taxon>
        <taxon>Euglenozoa</taxon>
        <taxon>Kinetoplastea</taxon>
        <taxon>Metakinetoplastina</taxon>
        <taxon>Trypanosomatida</taxon>
        <taxon>Trypanosomatidae</taxon>
        <taxon>Trypanosoma</taxon>
        <taxon>Nannomonas</taxon>
    </lineage>
</organism>
<gene>
    <name evidence="2" type="ORF">TCIL3000_9_3010</name>
</gene>
<feature type="compositionally biased region" description="Basic residues" evidence="1">
    <location>
        <begin position="35"/>
        <end position="44"/>
    </location>
</feature>